<accession>A0AAN7UIW1</accession>
<evidence type="ECO:0000313" key="1">
    <source>
        <dbReference type="EMBL" id="KAK5633330.1"/>
    </source>
</evidence>
<dbReference type="EMBL" id="JAWHQM010000031">
    <property type="protein sequence ID" value="KAK5633330.1"/>
    <property type="molecule type" value="Genomic_DNA"/>
</dbReference>
<gene>
    <name evidence="1" type="ORF">RRF57_009044</name>
</gene>
<protein>
    <submittedName>
        <fullName evidence="1">Uncharacterized protein</fullName>
    </submittedName>
</protein>
<dbReference type="Proteomes" id="UP001305414">
    <property type="component" value="Unassembled WGS sequence"/>
</dbReference>
<comment type="caution">
    <text evidence="1">The sequence shown here is derived from an EMBL/GenBank/DDBJ whole genome shotgun (WGS) entry which is preliminary data.</text>
</comment>
<keyword evidence="2" id="KW-1185">Reference proteome</keyword>
<evidence type="ECO:0000313" key="2">
    <source>
        <dbReference type="Proteomes" id="UP001305414"/>
    </source>
</evidence>
<dbReference type="AlphaFoldDB" id="A0AAN7UIW1"/>
<reference evidence="1 2" key="1">
    <citation type="submission" date="2023-10" db="EMBL/GenBank/DDBJ databases">
        <title>Draft genome sequence of Xylaria bambusicola isolate GMP-LS, the root and basal stem rot pathogen of sugarcane in Indonesia.</title>
        <authorList>
            <person name="Selvaraj P."/>
            <person name="Muralishankar V."/>
            <person name="Muruganantham S."/>
            <person name="Sp S."/>
            <person name="Haryani S."/>
            <person name="Lau K.J.X."/>
            <person name="Naqvi N.I."/>
        </authorList>
    </citation>
    <scope>NUCLEOTIDE SEQUENCE [LARGE SCALE GENOMIC DNA]</scope>
    <source>
        <strain evidence="1">GMP-LS</strain>
    </source>
</reference>
<organism evidence="1 2">
    <name type="scientific">Xylaria bambusicola</name>
    <dbReference type="NCBI Taxonomy" id="326684"/>
    <lineage>
        <taxon>Eukaryota</taxon>
        <taxon>Fungi</taxon>
        <taxon>Dikarya</taxon>
        <taxon>Ascomycota</taxon>
        <taxon>Pezizomycotina</taxon>
        <taxon>Sordariomycetes</taxon>
        <taxon>Xylariomycetidae</taxon>
        <taxon>Xylariales</taxon>
        <taxon>Xylariaceae</taxon>
        <taxon>Xylaria</taxon>
    </lineage>
</organism>
<name>A0AAN7UIW1_9PEZI</name>
<proteinExistence type="predicted"/>
<sequence length="175" mass="18969">MFIEPENKSWENGILFVDGITSAAVEQRSVAGSCALCAAGSIGSVAVELFPRRISARKSILIAKSRITVAAPREVPKLRPKSSNTAIDKSIDSRTVGAISLVGHANRYPASVRAAFHCHWKASCQPTRRSVFVTTWWNIRVSAMLCSAAEVAWDKHVFPSDEDSVAVEGKQMNGL</sequence>